<name>A0A1T4LVU6_VIBCI</name>
<dbReference type="PANTHER" id="PTHR30353">
    <property type="entry name" value="INNER MEMBRANE PROTEIN DEDA-RELATED"/>
    <property type="match status" value="1"/>
</dbReference>
<dbReference type="OrthoDB" id="13976at2"/>
<keyword evidence="6 7" id="KW-0472">Membrane</keyword>
<keyword evidence="5 7" id="KW-1133">Transmembrane helix</keyword>
<comment type="similarity">
    <text evidence="2 7">Belongs to the DedA family.</text>
</comment>
<keyword evidence="10" id="KW-1185">Reference proteome</keyword>
<sequence>MSALLSIFSALWHQDLLALQQVDLSLLYLCVGLLIFVESAFIPAAPLPCDSVIVLCGSLAALGILNLYIIIGVLVLAGWLGSAAAFYQGHQLKEWRVVSIWLGKVSDKQWQTTDRLIQKYGLLAMFFARFIPVVRSLLPMVMGLRNAVLPFRFLLASPWSALTWILFLIFSGYGISLLPDNLSKIANQLLMLAPMVTLFIALSSLAIGGWMRRRAKYKALRVKQIKE</sequence>
<evidence type="ECO:0000313" key="10">
    <source>
        <dbReference type="Proteomes" id="UP000190834"/>
    </source>
</evidence>
<keyword evidence="4 7" id="KW-0812">Transmembrane</keyword>
<evidence type="ECO:0000256" key="1">
    <source>
        <dbReference type="ARBA" id="ARBA00004651"/>
    </source>
</evidence>
<keyword evidence="3 7" id="KW-1003">Cell membrane</keyword>
<proteinExistence type="inferred from homology"/>
<evidence type="ECO:0000256" key="5">
    <source>
        <dbReference type="ARBA" id="ARBA00022989"/>
    </source>
</evidence>
<dbReference type="InterPro" id="IPR032816">
    <property type="entry name" value="VTT_dom"/>
</dbReference>
<protein>
    <submittedName>
        <fullName evidence="9">Membrane protein DedA, SNARE-associated domain</fullName>
    </submittedName>
</protein>
<organism evidence="9 10">
    <name type="scientific">Vibrio cincinnatiensis DSM 19608</name>
    <dbReference type="NCBI Taxonomy" id="1123491"/>
    <lineage>
        <taxon>Bacteria</taxon>
        <taxon>Pseudomonadati</taxon>
        <taxon>Pseudomonadota</taxon>
        <taxon>Gammaproteobacteria</taxon>
        <taxon>Vibrionales</taxon>
        <taxon>Vibrionaceae</taxon>
        <taxon>Vibrio</taxon>
    </lineage>
</organism>
<feature type="transmembrane region" description="Helical" evidence="7">
    <location>
        <begin position="52"/>
        <end position="80"/>
    </location>
</feature>
<dbReference type="GeneID" id="70582145"/>
<feature type="transmembrane region" description="Helical" evidence="7">
    <location>
        <begin position="120"/>
        <end position="141"/>
    </location>
</feature>
<feature type="domain" description="VTT" evidence="8">
    <location>
        <begin position="59"/>
        <end position="173"/>
    </location>
</feature>
<dbReference type="InterPro" id="IPR032818">
    <property type="entry name" value="DedA-like"/>
</dbReference>
<gene>
    <name evidence="9" type="ORF">SAMN02745782_00768</name>
</gene>
<evidence type="ECO:0000259" key="8">
    <source>
        <dbReference type="Pfam" id="PF09335"/>
    </source>
</evidence>
<dbReference type="AlphaFoldDB" id="A0A1T4LVU6"/>
<dbReference type="STRING" id="1123491.SAMN02745782_00768"/>
<comment type="subcellular location">
    <subcellularLocation>
        <location evidence="1 7">Cell membrane</location>
        <topology evidence="1 7">Multi-pass membrane protein</topology>
    </subcellularLocation>
</comment>
<evidence type="ECO:0000256" key="6">
    <source>
        <dbReference type="ARBA" id="ARBA00023136"/>
    </source>
</evidence>
<evidence type="ECO:0000256" key="7">
    <source>
        <dbReference type="RuleBase" id="RU367016"/>
    </source>
</evidence>
<dbReference type="PANTHER" id="PTHR30353:SF11">
    <property type="entry name" value="INNER MEMBRANE PROTEIN YQJA"/>
    <property type="match status" value="1"/>
</dbReference>
<evidence type="ECO:0000256" key="2">
    <source>
        <dbReference type="ARBA" id="ARBA00010792"/>
    </source>
</evidence>
<feature type="transmembrane region" description="Helical" evidence="7">
    <location>
        <begin position="153"/>
        <end position="177"/>
    </location>
</feature>
<dbReference type="Pfam" id="PF09335">
    <property type="entry name" value="VTT_dom"/>
    <property type="match status" value="1"/>
</dbReference>
<evidence type="ECO:0000256" key="3">
    <source>
        <dbReference type="ARBA" id="ARBA00022475"/>
    </source>
</evidence>
<feature type="transmembrane region" description="Helical" evidence="7">
    <location>
        <begin position="26"/>
        <end position="45"/>
    </location>
</feature>
<dbReference type="GO" id="GO:0005886">
    <property type="term" value="C:plasma membrane"/>
    <property type="evidence" value="ECO:0007669"/>
    <property type="project" value="UniProtKB-SubCell"/>
</dbReference>
<evidence type="ECO:0000313" key="9">
    <source>
        <dbReference type="EMBL" id="SJZ58761.1"/>
    </source>
</evidence>
<feature type="transmembrane region" description="Helical" evidence="7">
    <location>
        <begin position="189"/>
        <end position="211"/>
    </location>
</feature>
<dbReference type="Proteomes" id="UP000190834">
    <property type="component" value="Unassembled WGS sequence"/>
</dbReference>
<accession>A0A1T4LVU6</accession>
<dbReference type="RefSeq" id="WP_115173916.1">
    <property type="nucleotide sequence ID" value="NZ_FUXB01000003.1"/>
</dbReference>
<reference evidence="10" key="1">
    <citation type="submission" date="2017-02" db="EMBL/GenBank/DDBJ databases">
        <authorList>
            <person name="Varghese N."/>
            <person name="Submissions S."/>
        </authorList>
    </citation>
    <scope>NUCLEOTIDE SEQUENCE [LARGE SCALE GENOMIC DNA]</scope>
    <source>
        <strain evidence="10">DSM 19608</strain>
    </source>
</reference>
<dbReference type="EMBL" id="FUXB01000003">
    <property type="protein sequence ID" value="SJZ58761.1"/>
    <property type="molecule type" value="Genomic_DNA"/>
</dbReference>
<evidence type="ECO:0000256" key="4">
    <source>
        <dbReference type="ARBA" id="ARBA00022692"/>
    </source>
</evidence>